<dbReference type="RefSeq" id="YP_009795899.1">
    <property type="nucleotide sequence ID" value="NC_047897.1"/>
</dbReference>
<sequence>MDKKIIMNEDEYDKISAQQNMLLELLDLFDYDKDKNVLTINRSELIMDIVASKLKEKYGVNNVVAQYGSGEPVALVPEDGGNEVSLVNTTIEFK</sequence>
<evidence type="ECO:0000313" key="1">
    <source>
        <dbReference type="EMBL" id="ATW59469.1"/>
    </source>
</evidence>
<accession>A0A2H4PBI3</accession>
<evidence type="ECO:0000313" key="2">
    <source>
        <dbReference type="Proteomes" id="UP000241560"/>
    </source>
</evidence>
<organism evidence="1 2">
    <name type="scientific">Lactobacillus phage Lenus</name>
    <dbReference type="NCBI Taxonomy" id="2053682"/>
    <lineage>
        <taxon>Viruses</taxon>
        <taxon>Duplodnaviria</taxon>
        <taxon>Heunggongvirae</taxon>
        <taxon>Uroviricota</taxon>
        <taxon>Caudoviricetes</taxon>
        <taxon>Tybeckvirinae</taxon>
        <taxon>Lenusvirus</taxon>
        <taxon>Lenusvirus lenus</taxon>
    </lineage>
</organism>
<keyword evidence="2" id="KW-1185">Reference proteome</keyword>
<dbReference type="GeneID" id="54986275"/>
<name>A0A2H4PBI3_9CAUD</name>
<dbReference type="Proteomes" id="UP000241560">
    <property type="component" value="Segment"/>
</dbReference>
<proteinExistence type="predicted"/>
<dbReference type="KEGG" id="vg:54986275"/>
<protein>
    <submittedName>
        <fullName evidence="1">Uncharacterized protein</fullName>
    </submittedName>
</protein>
<reference evidence="1 2" key="1">
    <citation type="submission" date="2017-10" db="EMBL/GenBank/DDBJ databases">
        <title>Isolation and characterisation of Lactobacillus bacteriophages that infect wine-derived L. plantarum strains.</title>
        <authorList>
            <person name="Kyrkou I."/>
            <person name="Hestbjerg Hansen L."/>
        </authorList>
    </citation>
    <scope>NUCLEOTIDE SEQUENCE [LARGE SCALE GENOMIC DNA]</scope>
</reference>
<dbReference type="EMBL" id="MG252693">
    <property type="protein sequence ID" value="ATW59469.1"/>
    <property type="molecule type" value="Genomic_DNA"/>
</dbReference>